<keyword evidence="10" id="KW-1185">Reference proteome</keyword>
<dbReference type="SMART" id="SM00321">
    <property type="entry name" value="WSC"/>
    <property type="match status" value="1"/>
</dbReference>
<keyword evidence="6" id="KW-0106">Calcium</keyword>
<feature type="region of interest" description="Disordered" evidence="8">
    <location>
        <begin position="1059"/>
        <end position="1166"/>
    </location>
</feature>
<dbReference type="WBParaSite" id="maker-uti_cns_0007845-snap-gene-0.3-mRNA-1">
    <property type="protein sequence ID" value="maker-uti_cns_0007845-snap-gene-0.3-mRNA-1"/>
    <property type="gene ID" value="maker-uti_cns_0007845-snap-gene-0.3"/>
</dbReference>
<organism evidence="10 11">
    <name type="scientific">Macrostomum lignano</name>
    <dbReference type="NCBI Taxonomy" id="282301"/>
    <lineage>
        <taxon>Eukaryota</taxon>
        <taxon>Metazoa</taxon>
        <taxon>Spiralia</taxon>
        <taxon>Lophotrochozoa</taxon>
        <taxon>Platyhelminthes</taxon>
        <taxon>Rhabditophora</taxon>
        <taxon>Macrostomorpha</taxon>
        <taxon>Macrostomida</taxon>
        <taxon>Macrostomidae</taxon>
        <taxon>Macrostomum</taxon>
    </lineage>
</organism>
<comment type="function">
    <text evidence="1">Acts as a defensive agent. Recognizes blood group fucosylated oligosaccharides including A, B, H and Lewis B-type antigens. Does not recognize Lewis A antigen and has low affinity for monovalent haptens.</text>
</comment>
<comment type="subunit">
    <text evidence="3">Homotrimer.</text>
</comment>
<dbReference type="GO" id="GO:0046872">
    <property type="term" value="F:metal ion binding"/>
    <property type="evidence" value="ECO:0007669"/>
    <property type="project" value="UniProtKB-KW"/>
</dbReference>
<keyword evidence="7" id="KW-1015">Disulfide bond</keyword>
<evidence type="ECO:0000256" key="5">
    <source>
        <dbReference type="ARBA" id="ARBA00022734"/>
    </source>
</evidence>
<evidence type="ECO:0000259" key="9">
    <source>
        <dbReference type="PROSITE" id="PS51212"/>
    </source>
</evidence>
<dbReference type="PROSITE" id="PS51212">
    <property type="entry name" value="WSC"/>
    <property type="match status" value="1"/>
</dbReference>
<evidence type="ECO:0000256" key="3">
    <source>
        <dbReference type="ARBA" id="ARBA00011233"/>
    </source>
</evidence>
<evidence type="ECO:0000256" key="4">
    <source>
        <dbReference type="ARBA" id="ARBA00022723"/>
    </source>
</evidence>
<dbReference type="GO" id="GO:0042806">
    <property type="term" value="F:fucose binding"/>
    <property type="evidence" value="ECO:0007669"/>
    <property type="project" value="UniProtKB-ARBA"/>
</dbReference>
<sequence length="1282" mass="139396">MDGNKNQDYGKHSCTHTKAPGGFWQGSFTRPAHIKEVVIYNRLDCCSNLLNNFDIIVDGQVCARHRSSTFFSVKRFKCDKVGQNVIIRTNLKKYLTLCEVEVFGEYTKLAAKRSDMLPLSHCSQSSVGWSGVCSRAIDGNTNQNYWGHSCTHTKLESGWWMAKTQKLAHIKEIKIFNRLDCCFDRLTNFVVTVDGHVCGSYHSHSVFKVTTFRCNRVGRVVMIRSRKRTYLTLCEVQVFGSYTKRSTGNKLSFNTCFQTSTGWNGVCKRAMDGNKNQDYGKHSCTHTKAPGGFWQGSFTRPAHIKEVVIYNRLDCCSNLLNNFDIIVDGQVCARHRSSTFFSVKRFKCDKVGQNVIIRNNLKKYLTLCEVEVFGEYTKLALRDLSSVGWNGVCSRAIDGNTNQYYWGHSCTHTKLESGWWMAKTQKLAHIKEIKIFNRLDCCSNRLTNFVVTVDGHVCGSYNSRGVFKVKTFRCNKVGKVVMIRSRKRTYLTLCEVQVFGDYFKKRPKFKYLGCFYDSKEYPQFSIKAASSRKMTQRKCNRFCKSRGTTYFAVQSGSRCFCGENYIYGNGEAEDGDCNVPCSGDSGIKCGGKMRNAVFEELPLCGRRAATAPDRGRSLSAAKLYMSMATSWARASPLGCTTNLCPIAVSILPISVGKRLSDSSTGWSGGSSGFTLGALSVDAKGRQGCRFESFRRLLTTCGHTLVSAERSDSLCEKANDGDISVAGRLPPAGALLWLPAEPPDRSKLASALLSKMPLGEVVKPAANGFVVVNGNQARAGLQRAIRLRPRLLGVGSRIVGVEYAIVGNSTSKSVGVSGRRQVGGEGGRGLADGLYSAEGEFGSFGEPMEQKAGQQRWGLTRISGQHLGQQQSVGAARRRRRKSSNGKIAVVPNQSGSLLHFVAGQIRLGQKAAIVRRSGQQLGGQTAASGGNSCINSATTVGEHLKAAFSRFGCVGGHRAKSLNLRLAEYYETNTISVMPRGGGQRNFRCNGDELAGLSADDGSSAPIAAAPAALFGSAPSSVWFTRFVLSPSLMLAGWRLAEVRLNKNGQILIEVAESDSKGAEADSKGAESDSKGAESDSKGAEADSKGAEADSKGAESDSKGAESDSKGAEADSKGAESDSKGAESDSKGAESDSKGAESDSKGAESDSKGAESDSKGAEADSKGAEAEVLRPILKVLRPILKVLSPILKVLSPILKVLSLILKVLSLILKVLSPILKVLSPILKVLRPILKVLRPILKVLRPILKVLRPILKVLSLILKVLRPILKVLSPILKVLSLIL</sequence>
<evidence type="ECO:0000313" key="10">
    <source>
        <dbReference type="Proteomes" id="UP000095280"/>
    </source>
</evidence>
<dbReference type="Proteomes" id="UP000095280">
    <property type="component" value="Unplaced"/>
</dbReference>
<dbReference type="InterPro" id="IPR006585">
    <property type="entry name" value="FTP1"/>
</dbReference>
<dbReference type="PANTHER" id="PTHR45713">
    <property type="entry name" value="FTP DOMAIN-CONTAINING PROTEIN"/>
    <property type="match status" value="1"/>
</dbReference>
<evidence type="ECO:0000313" key="11">
    <source>
        <dbReference type="WBParaSite" id="maker-uti_cns_0007845-snap-gene-0.3-mRNA-1"/>
    </source>
</evidence>
<comment type="similarity">
    <text evidence="2">Belongs to the fucolectin family.</text>
</comment>
<dbReference type="InterPro" id="IPR008979">
    <property type="entry name" value="Galactose-bd-like_sf"/>
</dbReference>
<dbReference type="SUPFAM" id="SSF49785">
    <property type="entry name" value="Galactose-binding domain-like"/>
    <property type="match status" value="4"/>
</dbReference>
<evidence type="ECO:0000256" key="2">
    <source>
        <dbReference type="ARBA" id="ARBA00010147"/>
    </source>
</evidence>
<dbReference type="PANTHER" id="PTHR45713:SF6">
    <property type="entry name" value="F5_8 TYPE C DOMAIN-CONTAINING PROTEIN"/>
    <property type="match status" value="1"/>
</dbReference>
<keyword evidence="4" id="KW-0479">Metal-binding</keyword>
<dbReference type="SMART" id="SM00607">
    <property type="entry name" value="FTP"/>
    <property type="match status" value="3"/>
</dbReference>
<evidence type="ECO:0000256" key="8">
    <source>
        <dbReference type="SAM" id="MobiDB-lite"/>
    </source>
</evidence>
<proteinExistence type="inferred from homology"/>
<evidence type="ECO:0000256" key="6">
    <source>
        <dbReference type="ARBA" id="ARBA00022837"/>
    </source>
</evidence>
<evidence type="ECO:0000256" key="7">
    <source>
        <dbReference type="ARBA" id="ARBA00023157"/>
    </source>
</evidence>
<dbReference type="InterPro" id="IPR051941">
    <property type="entry name" value="BG_Antigen-Binding_Lectin"/>
</dbReference>
<dbReference type="Gene3D" id="2.60.120.260">
    <property type="entry name" value="Galactose-binding domain-like"/>
    <property type="match status" value="4"/>
</dbReference>
<feature type="domain" description="WSC" evidence="9">
    <location>
        <begin position="508"/>
        <end position="601"/>
    </location>
</feature>
<dbReference type="Pfam" id="PF22633">
    <property type="entry name" value="F5_F8_type_C_2"/>
    <property type="match status" value="1"/>
</dbReference>
<dbReference type="GO" id="GO:0010185">
    <property type="term" value="P:regulation of cellular defense response"/>
    <property type="evidence" value="ECO:0007669"/>
    <property type="project" value="UniProtKB-ARBA"/>
</dbReference>
<accession>A0A1I8HT41</accession>
<reference evidence="11" key="1">
    <citation type="submission" date="2016-11" db="UniProtKB">
        <authorList>
            <consortium name="WormBaseParasite"/>
        </authorList>
    </citation>
    <scope>IDENTIFICATION</scope>
</reference>
<dbReference type="GO" id="GO:0001868">
    <property type="term" value="P:regulation of complement activation, lectin pathway"/>
    <property type="evidence" value="ECO:0007669"/>
    <property type="project" value="UniProtKB-ARBA"/>
</dbReference>
<feature type="region of interest" description="Disordered" evidence="8">
    <location>
        <begin position="864"/>
        <end position="886"/>
    </location>
</feature>
<evidence type="ECO:0000256" key="1">
    <source>
        <dbReference type="ARBA" id="ARBA00002219"/>
    </source>
</evidence>
<keyword evidence="5" id="KW-0430">Lectin</keyword>
<dbReference type="InterPro" id="IPR002889">
    <property type="entry name" value="WSC_carb-bd"/>
</dbReference>
<name>A0A1I8HT41_9PLAT</name>
<protein>
    <submittedName>
        <fullName evidence="11">WSC domain-containing protein</fullName>
    </submittedName>
</protein>
<dbReference type="Pfam" id="PF01822">
    <property type="entry name" value="WSC"/>
    <property type="match status" value="1"/>
</dbReference>